<dbReference type="GO" id="GO:0004789">
    <property type="term" value="F:thiamine-phosphate diphosphorylase activity"/>
    <property type="evidence" value="ECO:0007669"/>
    <property type="project" value="TreeGrafter"/>
</dbReference>
<accession>A0A173SX04</accession>
<gene>
    <name evidence="4" type="primary">tenI</name>
    <name evidence="5" type="ORF">ERS852425_01740</name>
    <name evidence="6" type="ORF">ERS852520_02389</name>
    <name evidence="4" type="ORF">ERS852571_01580</name>
    <name evidence="7" type="ORF">G5A72_05425</name>
    <name evidence="8" type="ORF">RBI15_04495</name>
</gene>
<evidence type="ECO:0000313" key="7">
    <source>
        <dbReference type="EMBL" id="NSJ79032.1"/>
    </source>
</evidence>
<comment type="pathway">
    <text evidence="1">Cofactor biosynthesis; thiamine diphosphate biosynthesis.</text>
</comment>
<evidence type="ECO:0000313" key="12">
    <source>
        <dbReference type="Proteomes" id="UP001644750"/>
    </source>
</evidence>
<dbReference type="InterPro" id="IPR013785">
    <property type="entry name" value="Aldolase_TIM"/>
</dbReference>
<keyword evidence="12" id="KW-1185">Reference proteome</keyword>
<evidence type="ECO:0000313" key="5">
    <source>
        <dbReference type="EMBL" id="CUM96527.1"/>
    </source>
</evidence>
<evidence type="ECO:0000256" key="2">
    <source>
        <dbReference type="ARBA" id="ARBA00022977"/>
    </source>
</evidence>
<dbReference type="Proteomes" id="UP000095598">
    <property type="component" value="Unassembled WGS sequence"/>
</dbReference>
<dbReference type="EMBL" id="CP132968">
    <property type="protein sequence ID" value="WMD17356.1"/>
    <property type="molecule type" value="Genomic_DNA"/>
</dbReference>
<dbReference type="CDD" id="cd00564">
    <property type="entry name" value="TMP_TenI"/>
    <property type="match status" value="1"/>
</dbReference>
<dbReference type="EMBL" id="JAAITB010000009">
    <property type="protein sequence ID" value="NSJ79032.1"/>
    <property type="molecule type" value="Genomic_DNA"/>
</dbReference>
<dbReference type="Proteomes" id="UP000095553">
    <property type="component" value="Unassembled WGS sequence"/>
</dbReference>
<dbReference type="EMBL" id="CYXT01000012">
    <property type="protein sequence ID" value="CUM96527.1"/>
    <property type="molecule type" value="Genomic_DNA"/>
</dbReference>
<organism evidence="4 9">
    <name type="scientific">Anaerostipes hadrus</name>
    <dbReference type="NCBI Taxonomy" id="649756"/>
    <lineage>
        <taxon>Bacteria</taxon>
        <taxon>Bacillati</taxon>
        <taxon>Bacillota</taxon>
        <taxon>Clostridia</taxon>
        <taxon>Lachnospirales</taxon>
        <taxon>Lachnospiraceae</taxon>
        <taxon>Anaerostipes</taxon>
    </lineage>
</organism>
<dbReference type="EMBL" id="CZAU01000025">
    <property type="protein sequence ID" value="CUP86338.1"/>
    <property type="molecule type" value="Genomic_DNA"/>
</dbReference>
<dbReference type="GeneID" id="92740637"/>
<dbReference type="AlphaFoldDB" id="A0A173SX04"/>
<dbReference type="Proteomes" id="UP001243496">
    <property type="component" value="Chromosome"/>
</dbReference>
<name>A0A173SX04_ANAHA</name>
<reference evidence="9 10" key="1">
    <citation type="submission" date="2015-09" db="EMBL/GenBank/DDBJ databases">
        <authorList>
            <consortium name="Pathogen Informatics"/>
        </authorList>
    </citation>
    <scope>NUCLEOTIDE SEQUENCE [LARGE SCALE GENOMIC DNA]</scope>
    <source>
        <strain evidence="5 11">2789STDY5608868</strain>
        <strain evidence="6 10">2789STDY5834908</strain>
        <strain evidence="4 9">2789STDY5834959</strain>
    </source>
</reference>
<keyword evidence="2" id="KW-0784">Thiamine biosynthesis</keyword>
<dbReference type="Pfam" id="PF02581">
    <property type="entry name" value="TMP-TENI"/>
    <property type="match status" value="1"/>
</dbReference>
<reference evidence="7" key="3">
    <citation type="submission" date="2020-02" db="EMBL/GenBank/DDBJ databases">
        <authorList>
            <person name="Littmann E."/>
            <person name="Sorbara M."/>
        </authorList>
    </citation>
    <scope>NUCLEOTIDE SEQUENCE</scope>
    <source>
        <strain evidence="7">MSK.14.57</strain>
    </source>
</reference>
<dbReference type="InterPro" id="IPR022998">
    <property type="entry name" value="ThiamineP_synth_TenI"/>
</dbReference>
<evidence type="ECO:0000313" key="9">
    <source>
        <dbReference type="Proteomes" id="UP000095553"/>
    </source>
</evidence>
<dbReference type="Gene3D" id="3.20.20.70">
    <property type="entry name" value="Aldolase class I"/>
    <property type="match status" value="1"/>
</dbReference>
<evidence type="ECO:0000313" key="6">
    <source>
        <dbReference type="EMBL" id="CUP86338.1"/>
    </source>
</evidence>
<evidence type="ECO:0000313" key="8">
    <source>
        <dbReference type="EMBL" id="WMD17356.1"/>
    </source>
</evidence>
<protein>
    <submittedName>
        <fullName evidence="4">Regulatory protein tenI</fullName>
    </submittedName>
    <submittedName>
        <fullName evidence="7">Thiamine phosphate synthase</fullName>
    </submittedName>
</protein>
<dbReference type="PANTHER" id="PTHR20857:SF15">
    <property type="entry name" value="THIAMINE-PHOSPHATE SYNTHASE"/>
    <property type="match status" value="1"/>
</dbReference>
<reference evidence="8" key="4">
    <citation type="submission" date="2023-08" db="EMBL/GenBank/DDBJ databases">
        <title>Complete Genome Sequences of butyrate producing Anaerostipes hadrus strains BA1 and GIF7 isolated from the terminal ileum of a healthy lean male.</title>
        <authorList>
            <person name="Low A."/>
            <person name="Sheludchenko M."/>
            <person name="Cheng H.E."/>
            <person name="Koh X.Q."/>
            <person name="Lee J."/>
        </authorList>
    </citation>
    <scope>NUCLEOTIDE SEQUENCE</scope>
    <source>
        <strain evidence="8">BA1</strain>
    </source>
</reference>
<feature type="domain" description="Thiamine phosphate synthase/TenI" evidence="3">
    <location>
        <begin position="7"/>
        <end position="182"/>
    </location>
</feature>
<reference evidence="7 12" key="2">
    <citation type="journal article" date="2020" name="Cell Host Microbe">
        <title>Functional and Genomic Variation between Human-Derived Isolates of Lachnospiraceae Reveals Inter- and Intra-Species Diversity.</title>
        <authorList>
            <person name="Sorbara M.T."/>
            <person name="Littmann E.R."/>
            <person name="Fontana E."/>
            <person name="Moody T.U."/>
            <person name="Kohout C.E."/>
            <person name="Gjonbalaj M."/>
            <person name="Eaton V."/>
            <person name="Seok R."/>
            <person name="Leiner I.M."/>
            <person name="Pamer E.G."/>
        </authorList>
    </citation>
    <scope>NUCLEOTIDE SEQUENCE [LARGE SCALE GENOMIC DNA]</scope>
    <source>
        <strain evidence="7 12">MSK.14.57</strain>
    </source>
</reference>
<dbReference type="PANTHER" id="PTHR20857">
    <property type="entry name" value="THIAMINE-PHOSPHATE PYROPHOSPHORYLASE"/>
    <property type="match status" value="1"/>
</dbReference>
<dbReference type="OrthoDB" id="9815348at2"/>
<dbReference type="GO" id="GO:0005737">
    <property type="term" value="C:cytoplasm"/>
    <property type="evidence" value="ECO:0007669"/>
    <property type="project" value="TreeGrafter"/>
</dbReference>
<dbReference type="SUPFAM" id="SSF51391">
    <property type="entry name" value="Thiamin phosphate synthase"/>
    <property type="match status" value="1"/>
</dbReference>
<evidence type="ECO:0000256" key="1">
    <source>
        <dbReference type="ARBA" id="ARBA00004948"/>
    </source>
</evidence>
<proteinExistence type="predicted"/>
<dbReference type="EMBL" id="CYXY01000008">
    <property type="protein sequence ID" value="CUM94973.1"/>
    <property type="molecule type" value="Genomic_DNA"/>
</dbReference>
<dbReference type="InterPro" id="IPR036206">
    <property type="entry name" value="ThiamineP_synth_sf"/>
</dbReference>
<dbReference type="Proteomes" id="UP000095564">
    <property type="component" value="Unassembled WGS sequence"/>
</dbReference>
<evidence type="ECO:0000313" key="4">
    <source>
        <dbReference type="EMBL" id="CUM94973.1"/>
    </source>
</evidence>
<evidence type="ECO:0000313" key="11">
    <source>
        <dbReference type="Proteomes" id="UP000095598"/>
    </source>
</evidence>
<evidence type="ECO:0000313" key="10">
    <source>
        <dbReference type="Proteomes" id="UP000095564"/>
    </source>
</evidence>
<evidence type="ECO:0000259" key="3">
    <source>
        <dbReference type="Pfam" id="PF02581"/>
    </source>
</evidence>
<dbReference type="GO" id="GO:0009228">
    <property type="term" value="P:thiamine biosynthetic process"/>
    <property type="evidence" value="ECO:0007669"/>
    <property type="project" value="UniProtKB-KW"/>
</dbReference>
<sequence>MNKPCFIAVTNRNLCKRPFFDVIEDLSKKDVKTIVLREKDLSEEEYYEIAEKCKEICDRNGASLTIHNFIDVARRLGIKKIHLPYPVFLKEAGNLSDFESVSTSIHKPEEAIKAQKLGVDFVFAGHVFVTDCKKGLPPRGLEFLADVVNAVKIPVYGIGGINEENITKIMECGAAGGCMMSGFMK</sequence>
<dbReference type="Proteomes" id="UP001644750">
    <property type="component" value="Unassembled WGS sequence"/>
</dbReference>
<dbReference type="RefSeq" id="WP_022091187.1">
    <property type="nucleotide sequence ID" value="NZ_CP132968.1"/>
</dbReference>